<sequence length="286" mass="29602">MSGIEQPTVCSVCGLEVCNNRRWITFSYDFSDSVDLQWFAAEFDKVASNNVCRVKKYVISRDHEGPQTTMHAIVDMAAPPEHGNPGVHFRVPDGLAEFSDDHFPSNNDTPTMQAEIIPSAGWLPTCIDAVNAMRSEARLMCAQGLSIIGKVLELPMPMSAATRAAARAAANDASANGNADGAANSTDYNAGHAAGYGAGYSDSHADIGPARDAYRASYRASYRAGYGAGYDAGYGTAYGAGFSAGYSAGYMAGLDPDRGSGPHAGPGAGPGPGPGRGAGHGAPLGR</sequence>
<keyword evidence="3" id="KW-1185">Reference proteome</keyword>
<accession>A0ABR4KID0</accession>
<reference evidence="2 3" key="1">
    <citation type="submission" date="2024-07" db="EMBL/GenBank/DDBJ databases">
        <title>Section-level genome sequencing and comparative genomics of Aspergillus sections Usti and Cavernicolus.</title>
        <authorList>
            <consortium name="Lawrence Berkeley National Laboratory"/>
            <person name="Nybo J.L."/>
            <person name="Vesth T.C."/>
            <person name="Theobald S."/>
            <person name="Frisvad J.C."/>
            <person name="Larsen T.O."/>
            <person name="Kjaerboelling I."/>
            <person name="Rothschild-Mancinelli K."/>
            <person name="Lyhne E.K."/>
            <person name="Kogle M.E."/>
            <person name="Barry K."/>
            <person name="Clum A."/>
            <person name="Na H."/>
            <person name="Ledsgaard L."/>
            <person name="Lin J."/>
            <person name="Lipzen A."/>
            <person name="Kuo A."/>
            <person name="Riley R."/>
            <person name="Mondo S."/>
            <person name="Labutti K."/>
            <person name="Haridas S."/>
            <person name="Pangalinan J."/>
            <person name="Salamov A.A."/>
            <person name="Simmons B.A."/>
            <person name="Magnuson J.K."/>
            <person name="Chen J."/>
            <person name="Drula E."/>
            <person name="Henrissat B."/>
            <person name="Wiebenga A."/>
            <person name="Lubbers R.J."/>
            <person name="Gomes A.C."/>
            <person name="Makela M.R."/>
            <person name="Stajich J."/>
            <person name="Grigoriev I.V."/>
            <person name="Mortensen U.H."/>
            <person name="De Vries R.P."/>
            <person name="Baker S.E."/>
            <person name="Andersen M.R."/>
        </authorList>
    </citation>
    <scope>NUCLEOTIDE SEQUENCE [LARGE SCALE GENOMIC DNA]</scope>
    <source>
        <strain evidence="2 3">CBS 123904</strain>
    </source>
</reference>
<name>A0ABR4KID0_9EURO</name>
<dbReference type="Proteomes" id="UP001610446">
    <property type="component" value="Unassembled WGS sequence"/>
</dbReference>
<evidence type="ECO:0000256" key="1">
    <source>
        <dbReference type="SAM" id="MobiDB-lite"/>
    </source>
</evidence>
<evidence type="ECO:0000313" key="2">
    <source>
        <dbReference type="EMBL" id="KAL2852038.1"/>
    </source>
</evidence>
<evidence type="ECO:0000313" key="3">
    <source>
        <dbReference type="Proteomes" id="UP001610446"/>
    </source>
</evidence>
<protein>
    <submittedName>
        <fullName evidence="2">Uncharacterized protein</fullName>
    </submittedName>
</protein>
<gene>
    <name evidence="2" type="ORF">BJY01DRAFT_244655</name>
</gene>
<organism evidence="2 3">
    <name type="scientific">Aspergillus pseudoustus</name>
    <dbReference type="NCBI Taxonomy" id="1810923"/>
    <lineage>
        <taxon>Eukaryota</taxon>
        <taxon>Fungi</taxon>
        <taxon>Dikarya</taxon>
        <taxon>Ascomycota</taxon>
        <taxon>Pezizomycotina</taxon>
        <taxon>Eurotiomycetes</taxon>
        <taxon>Eurotiomycetidae</taxon>
        <taxon>Eurotiales</taxon>
        <taxon>Aspergillaceae</taxon>
        <taxon>Aspergillus</taxon>
        <taxon>Aspergillus subgen. Nidulantes</taxon>
    </lineage>
</organism>
<feature type="compositionally biased region" description="Gly residues" evidence="1">
    <location>
        <begin position="262"/>
        <end position="286"/>
    </location>
</feature>
<dbReference type="EMBL" id="JBFXLU010000026">
    <property type="protein sequence ID" value="KAL2852038.1"/>
    <property type="molecule type" value="Genomic_DNA"/>
</dbReference>
<comment type="caution">
    <text evidence="2">The sequence shown here is derived from an EMBL/GenBank/DDBJ whole genome shotgun (WGS) entry which is preliminary data.</text>
</comment>
<proteinExistence type="predicted"/>
<feature type="region of interest" description="Disordered" evidence="1">
    <location>
        <begin position="257"/>
        <end position="286"/>
    </location>
</feature>